<dbReference type="Proteomes" id="UP000436429">
    <property type="component" value="Unassembled WGS sequence"/>
</dbReference>
<feature type="domain" description="FAD-dependent oxidoreductase 2 FAD-binding" evidence="3">
    <location>
        <begin position="14"/>
        <end position="52"/>
    </location>
</feature>
<dbReference type="Pfam" id="PF00890">
    <property type="entry name" value="FAD_binding_2"/>
    <property type="match status" value="1"/>
</dbReference>
<comment type="caution">
    <text evidence="4">The sequence shown here is derived from an EMBL/GenBank/DDBJ whole genome shotgun (WGS) entry which is preliminary data.</text>
</comment>
<proteinExistence type="predicted"/>
<gene>
    <name evidence="4" type="ORF">GO726_07815</name>
</gene>
<dbReference type="EMBL" id="WPOM01000012">
    <property type="protein sequence ID" value="MVN33075.1"/>
    <property type="molecule type" value="Genomic_DNA"/>
</dbReference>
<accession>A0A844RIY4</accession>
<name>A0A844RIY4_EGGLN</name>
<dbReference type="GO" id="GO:0016491">
    <property type="term" value="F:oxidoreductase activity"/>
    <property type="evidence" value="ECO:0007669"/>
    <property type="project" value="UniProtKB-KW"/>
</dbReference>
<reference evidence="4 5" key="1">
    <citation type="submission" date="2019-11" db="EMBL/GenBank/DDBJ databases">
        <title>Whole genome shotgun sequencing (WGS) data from Adlercreutzia equolifaciens ResAG-91, Eggerthella lenta MRI-F36, MRI-F37, MRI-F40, ResAG-49, ResAG-88, ResAG-121, ResAG-145, and Gordonibacter sp. ResAG-5, ResAG-26, ResAG-43, ResAG-50, ResAG-59.</title>
        <authorList>
            <person name="Stoll D.A."/>
            <person name="Danylec N."/>
            <person name="Franz C.M.A.P."/>
            <person name="Huch M."/>
        </authorList>
    </citation>
    <scope>NUCLEOTIDE SEQUENCE [LARGE SCALE GENOMIC DNA]</scope>
    <source>
        <strain evidence="4 5">ResAG-88</strain>
    </source>
</reference>
<evidence type="ECO:0000259" key="3">
    <source>
        <dbReference type="Pfam" id="PF00890"/>
    </source>
</evidence>
<sequence>MAYWPNVYTICASLVCDDSNQVLDGDDNPIEGLYAAGNAGGSFFGYYCPVSGFSAAGVSHALVGGPLAAASALGKTLDDLPKA</sequence>
<keyword evidence="1" id="KW-0285">Flavoprotein</keyword>
<evidence type="ECO:0000313" key="4">
    <source>
        <dbReference type="EMBL" id="MVN33075.1"/>
    </source>
</evidence>
<evidence type="ECO:0000313" key="5">
    <source>
        <dbReference type="Proteomes" id="UP000436429"/>
    </source>
</evidence>
<dbReference type="InterPro" id="IPR003953">
    <property type="entry name" value="FAD-dep_OxRdtase_2_FAD-bd"/>
</dbReference>
<dbReference type="RefSeq" id="WP_114513212.1">
    <property type="nucleotide sequence ID" value="NZ_BQNE01000001.1"/>
</dbReference>
<dbReference type="InterPro" id="IPR036188">
    <property type="entry name" value="FAD/NAD-bd_sf"/>
</dbReference>
<organism evidence="4 5">
    <name type="scientific">Eggerthella lenta</name>
    <name type="common">Eubacterium lentum</name>
    <dbReference type="NCBI Taxonomy" id="84112"/>
    <lineage>
        <taxon>Bacteria</taxon>
        <taxon>Bacillati</taxon>
        <taxon>Actinomycetota</taxon>
        <taxon>Coriobacteriia</taxon>
        <taxon>Eggerthellales</taxon>
        <taxon>Eggerthellaceae</taxon>
        <taxon>Eggerthella</taxon>
    </lineage>
</organism>
<evidence type="ECO:0000256" key="2">
    <source>
        <dbReference type="ARBA" id="ARBA00023002"/>
    </source>
</evidence>
<keyword evidence="2" id="KW-0560">Oxidoreductase</keyword>
<dbReference type="Gene3D" id="3.50.50.60">
    <property type="entry name" value="FAD/NAD(P)-binding domain"/>
    <property type="match status" value="1"/>
</dbReference>
<evidence type="ECO:0000256" key="1">
    <source>
        <dbReference type="ARBA" id="ARBA00022630"/>
    </source>
</evidence>
<protein>
    <submittedName>
        <fullName evidence="4">FAD-binding protein</fullName>
    </submittedName>
</protein>
<dbReference type="AlphaFoldDB" id="A0A844RIY4"/>